<reference evidence="3" key="1">
    <citation type="submission" date="2024-04" db="EMBL/GenBank/DDBJ databases">
        <title>Phylogenomic analyses of a clade within the roseobacter group suggest taxonomic reassignments of species of the genera Aestuariivita, Citreicella, Loktanella, Nautella, Pelagibaca, Ruegeria, Thalassobius, Thiobacimonas and Tropicibacter, and the proposal o.</title>
        <authorList>
            <person name="Jeon C.O."/>
        </authorList>
    </citation>
    <scope>NUCLEOTIDE SEQUENCE [LARGE SCALE GENOMIC DNA]</scope>
    <source>
        <strain evidence="3">SS1-5</strain>
    </source>
</reference>
<name>A0AAN0MGK9_9RHOB</name>
<accession>A0AAN0MGK9</accession>
<dbReference type="EMBL" id="CP151767">
    <property type="protein sequence ID" value="WZU67811.1"/>
    <property type="molecule type" value="Genomic_DNA"/>
</dbReference>
<evidence type="ECO:0000313" key="2">
    <source>
        <dbReference type="EMBL" id="WZU67811.1"/>
    </source>
</evidence>
<dbReference type="InterPro" id="IPR025597">
    <property type="entry name" value="DUF4345"/>
</dbReference>
<evidence type="ECO:0000256" key="1">
    <source>
        <dbReference type="SAM" id="Phobius"/>
    </source>
</evidence>
<keyword evidence="1" id="KW-0472">Membrane</keyword>
<proteinExistence type="predicted"/>
<evidence type="ECO:0000313" key="3">
    <source>
        <dbReference type="Proteomes" id="UP001470809"/>
    </source>
</evidence>
<dbReference type="RefSeq" id="WP_342077110.1">
    <property type="nucleotide sequence ID" value="NZ_CP151767.2"/>
</dbReference>
<keyword evidence="3" id="KW-1185">Reference proteome</keyword>
<gene>
    <name evidence="2" type="ORF">AABB31_02280</name>
</gene>
<organism evidence="2 3">
    <name type="scientific">Yoonia rhodophyticola</name>
    <dbReference type="NCBI Taxonomy" id="3137370"/>
    <lineage>
        <taxon>Bacteria</taxon>
        <taxon>Pseudomonadati</taxon>
        <taxon>Pseudomonadota</taxon>
        <taxon>Alphaproteobacteria</taxon>
        <taxon>Rhodobacterales</taxon>
        <taxon>Paracoccaceae</taxon>
        <taxon>Yoonia</taxon>
    </lineage>
</organism>
<reference evidence="2 3" key="2">
    <citation type="submission" date="2024-08" db="EMBL/GenBank/DDBJ databases">
        <title>Phylogenomic analyses of a clade within the roseobacter group suggest taxonomic reassignments of species of the genera Aestuariivita, Citreicella, Loktanella, Nautella, Pelagibaca, Ruegeria, Thalassobius, Thiobacimonas and Tropicibacter, and the proposal o.</title>
        <authorList>
            <person name="Jeon C.O."/>
        </authorList>
    </citation>
    <scope>NUCLEOTIDE SEQUENCE [LARGE SCALE GENOMIC DNA]</scope>
    <source>
        <strain evidence="2 3">SS1-5</strain>
    </source>
</reference>
<feature type="transmembrane region" description="Helical" evidence="1">
    <location>
        <begin position="57"/>
        <end position="76"/>
    </location>
</feature>
<protein>
    <submittedName>
        <fullName evidence="2">DUF4345 family protein</fullName>
    </submittedName>
</protein>
<dbReference type="KEGG" id="yrh:AABB31_02280"/>
<sequence length="139" mass="14629">MTKLLRPILFLTGLVITWLGLNVGLGGIQTLGWQGASGFLEITDAAVFAVQDNHTRFIAGVWTSVGVLFIAGAFALPQMRAVMLALIAMIFVGGLMRLTQGDSSLLLSGAIAPSLIAELILVPLLGLWIFKAAGDQGHV</sequence>
<feature type="transmembrane region" description="Helical" evidence="1">
    <location>
        <begin position="81"/>
        <end position="99"/>
    </location>
</feature>
<dbReference type="Proteomes" id="UP001470809">
    <property type="component" value="Chromosome"/>
</dbReference>
<feature type="transmembrane region" description="Helical" evidence="1">
    <location>
        <begin position="105"/>
        <end position="130"/>
    </location>
</feature>
<dbReference type="AlphaFoldDB" id="A0AAN0MGK9"/>
<keyword evidence="1" id="KW-0812">Transmembrane</keyword>
<dbReference type="Pfam" id="PF14248">
    <property type="entry name" value="DUF4345"/>
    <property type="match status" value="1"/>
</dbReference>
<keyword evidence="1" id="KW-1133">Transmembrane helix</keyword>